<evidence type="ECO:0000256" key="2">
    <source>
        <dbReference type="ARBA" id="ARBA00006980"/>
    </source>
</evidence>
<feature type="compositionally biased region" description="Gly residues" evidence="11">
    <location>
        <begin position="403"/>
        <end position="415"/>
    </location>
</feature>
<comment type="similarity">
    <text evidence="2">Belongs to the bacterial secretin family. GSP D subfamily.</text>
</comment>
<evidence type="ECO:0000256" key="8">
    <source>
        <dbReference type="ARBA" id="ARBA00023136"/>
    </source>
</evidence>
<sequence>MAVLLAFSTSGCTTGPFLQDAADDVSGRPDPLSTVTHANLGARAPKGGGFLSGFRRARNDNRQGAIYYGTDGRLTSSERRSVERLGDEEFNISLENADIAVAARTVLGDMLGITYSLDERVTGNVSIVTSRPLPAREILTAFESALRSNGVAMVREGDRLRLLPASDAIGIAELDPGVTVQPGYGVTAYPLRHVSASTILPLLENFVSRQGMVRVDPNGNALLFQGTAAERRAGIDAAMSFDQDWLANESVGIFPIQNGTAKSMLPELTKVLDLGEGGRGSNTIRIQPIERNNSLLVVARSRKMLQRAAAWIERLDKLEASASYLQVYRVQHLEATRLASMVNQIFNGASAVTEDPAAQFPPDSQTVDRSGRSGSGDPAAPATPSDRMADALPLENDTSTGIESGGGDQGGGYSGGIRVTANPENNSLLILARPDQQRLIEEAILALDRPAAQVAIEATIAEVTLSNDLRYGVQFFLQGNDGSVGLFKDVADAAISRVLPGFNLLLGPESDPRVVIDALRGVTEVKVLSSPNVVVLDNKPAVLQVGDEIPIVTRTAQSVTDPEAPIVNNVEFRETGVILKVLPRITANGTINLSIEQEISSVARGSSQSLTPTISQRKIQSSVSVTSGQTVLLGGLISEQQQRGRDGVPVLGDLPVIGEAFRSNQNNATRTELIILIRPQVIKDSLDAQMVAEQMRSQLRIMQEPSRNVPLPRPVKTVIE</sequence>
<dbReference type="Pfam" id="PF03958">
    <property type="entry name" value="Secretin_N"/>
    <property type="match status" value="3"/>
</dbReference>
<evidence type="ECO:0000259" key="12">
    <source>
        <dbReference type="Pfam" id="PF00263"/>
    </source>
</evidence>
<evidence type="ECO:0000256" key="7">
    <source>
        <dbReference type="ARBA" id="ARBA00022927"/>
    </source>
</evidence>
<evidence type="ECO:0000256" key="6">
    <source>
        <dbReference type="ARBA" id="ARBA00022729"/>
    </source>
</evidence>
<keyword evidence="5" id="KW-0812">Transmembrane</keyword>
<comment type="subcellular location">
    <subcellularLocation>
        <location evidence="1 10">Cell outer membrane</location>
    </subcellularLocation>
</comment>
<keyword evidence="9" id="KW-0998">Cell outer membrane</keyword>
<protein>
    <submittedName>
        <fullName evidence="15">Type II secretion system protein GspD</fullName>
    </submittedName>
</protein>
<dbReference type="InterPro" id="IPR049371">
    <property type="entry name" value="GspD-like_N0"/>
</dbReference>
<dbReference type="Proteomes" id="UP000182840">
    <property type="component" value="Chromosome"/>
</dbReference>
<keyword evidence="8" id="KW-0472">Membrane</keyword>
<dbReference type="InterPro" id="IPR013356">
    <property type="entry name" value="T2SS_GspD"/>
</dbReference>
<dbReference type="GO" id="GO:0015627">
    <property type="term" value="C:type II protein secretion system complex"/>
    <property type="evidence" value="ECO:0007669"/>
    <property type="project" value="InterPro"/>
</dbReference>
<dbReference type="Gene3D" id="3.30.1370.120">
    <property type="match status" value="3"/>
</dbReference>
<dbReference type="GO" id="GO:0009279">
    <property type="term" value="C:cell outer membrane"/>
    <property type="evidence" value="ECO:0007669"/>
    <property type="project" value="UniProtKB-SubCell"/>
</dbReference>
<keyword evidence="3 10" id="KW-0813">Transport</keyword>
<dbReference type="PRINTS" id="PR00811">
    <property type="entry name" value="BCTERIALGSPD"/>
</dbReference>
<dbReference type="EMBL" id="CP018171">
    <property type="protein sequence ID" value="APH73479.1"/>
    <property type="molecule type" value="Genomic_DNA"/>
</dbReference>
<evidence type="ECO:0000313" key="15">
    <source>
        <dbReference type="EMBL" id="APH73479.1"/>
    </source>
</evidence>
<dbReference type="InterPro" id="IPR050810">
    <property type="entry name" value="Bact_Secretion_Sys_Channel"/>
</dbReference>
<gene>
    <name evidence="15" type="ORF">BSQ44_20470</name>
</gene>
<dbReference type="PANTHER" id="PTHR30332:SF25">
    <property type="entry name" value="SECRETIN XPSD"/>
    <property type="match status" value="1"/>
</dbReference>
<keyword evidence="16" id="KW-1185">Reference proteome</keyword>
<evidence type="ECO:0000256" key="3">
    <source>
        <dbReference type="ARBA" id="ARBA00022448"/>
    </source>
</evidence>
<dbReference type="OrthoDB" id="9775455at2"/>
<keyword evidence="6" id="KW-0732">Signal</keyword>
<dbReference type="InterPro" id="IPR038591">
    <property type="entry name" value="NolW-like_sf"/>
</dbReference>
<feature type="domain" description="NolW-like" evidence="13">
    <location>
        <begin position="188"/>
        <end position="233"/>
    </location>
</feature>
<dbReference type="STRING" id="1670800.BSQ44_20470"/>
<feature type="domain" description="NolW-like" evidence="13">
    <location>
        <begin position="326"/>
        <end position="453"/>
    </location>
</feature>
<evidence type="ECO:0000256" key="11">
    <source>
        <dbReference type="SAM" id="MobiDB-lite"/>
    </source>
</evidence>
<dbReference type="Pfam" id="PF00263">
    <property type="entry name" value="Secretin"/>
    <property type="match status" value="1"/>
</dbReference>
<dbReference type="InterPro" id="IPR004846">
    <property type="entry name" value="T2SS/T3SS_dom"/>
</dbReference>
<feature type="domain" description="NolW-like" evidence="13">
    <location>
        <begin position="252"/>
        <end position="318"/>
    </location>
</feature>
<evidence type="ECO:0000256" key="10">
    <source>
        <dbReference type="RuleBase" id="RU004004"/>
    </source>
</evidence>
<evidence type="ECO:0000259" key="14">
    <source>
        <dbReference type="Pfam" id="PF21305"/>
    </source>
</evidence>
<evidence type="ECO:0000256" key="1">
    <source>
        <dbReference type="ARBA" id="ARBA00004442"/>
    </source>
</evidence>
<dbReference type="NCBIfam" id="TIGR02517">
    <property type="entry name" value="type_II_gspD"/>
    <property type="match status" value="1"/>
</dbReference>
<dbReference type="InterPro" id="IPR005644">
    <property type="entry name" value="NolW-like"/>
</dbReference>
<keyword evidence="7" id="KW-0653">Protein transport</keyword>
<keyword evidence="4" id="KW-1134">Transmembrane beta strand</keyword>
<dbReference type="GO" id="GO:0015628">
    <property type="term" value="P:protein secretion by the type II secretion system"/>
    <property type="evidence" value="ECO:0007669"/>
    <property type="project" value="InterPro"/>
</dbReference>
<dbReference type="Pfam" id="PF21305">
    <property type="entry name" value="type_II_gspD_N0"/>
    <property type="match status" value="1"/>
</dbReference>
<dbReference type="AlphaFoldDB" id="A0A1L3SVN8"/>
<reference evidence="16" key="1">
    <citation type="submission" date="2016-11" db="EMBL/GenBank/DDBJ databases">
        <title>Mesorhizobium oceanicum sp. nov., isolated from deep seawater in South China Sea.</title>
        <authorList>
            <person name="Fu G.-Y."/>
        </authorList>
    </citation>
    <scope>NUCLEOTIDE SEQUENCE [LARGE SCALE GENOMIC DNA]</scope>
    <source>
        <strain evidence="16">B7</strain>
    </source>
</reference>
<evidence type="ECO:0000259" key="13">
    <source>
        <dbReference type="Pfam" id="PF03958"/>
    </source>
</evidence>
<evidence type="ECO:0000256" key="9">
    <source>
        <dbReference type="ARBA" id="ARBA00023237"/>
    </source>
</evidence>
<evidence type="ECO:0000256" key="5">
    <source>
        <dbReference type="ARBA" id="ARBA00022692"/>
    </source>
</evidence>
<dbReference type="InterPro" id="IPR001775">
    <property type="entry name" value="GspD/PilQ"/>
</dbReference>
<evidence type="ECO:0000256" key="4">
    <source>
        <dbReference type="ARBA" id="ARBA00022452"/>
    </source>
</evidence>
<feature type="domain" description="Type II/III secretion system secretin-like" evidence="12">
    <location>
        <begin position="519"/>
        <end position="683"/>
    </location>
</feature>
<organism evidence="15 16">
    <name type="scientific">Aquibium oceanicum</name>
    <dbReference type="NCBI Taxonomy" id="1670800"/>
    <lineage>
        <taxon>Bacteria</taxon>
        <taxon>Pseudomonadati</taxon>
        <taxon>Pseudomonadota</taxon>
        <taxon>Alphaproteobacteria</taxon>
        <taxon>Hyphomicrobiales</taxon>
        <taxon>Phyllobacteriaceae</taxon>
        <taxon>Aquibium</taxon>
    </lineage>
</organism>
<accession>A0A1L3SVN8</accession>
<feature type="domain" description="GspD-like N0" evidence="14">
    <location>
        <begin position="93"/>
        <end position="158"/>
    </location>
</feature>
<name>A0A1L3SVN8_9HYPH</name>
<dbReference type="PANTHER" id="PTHR30332">
    <property type="entry name" value="PROBABLE GENERAL SECRETION PATHWAY PROTEIN D"/>
    <property type="match status" value="1"/>
</dbReference>
<dbReference type="RefSeq" id="WP_072606946.1">
    <property type="nucleotide sequence ID" value="NZ_CP018171.1"/>
</dbReference>
<evidence type="ECO:0000313" key="16">
    <source>
        <dbReference type="Proteomes" id="UP000182840"/>
    </source>
</evidence>
<proteinExistence type="inferred from homology"/>
<feature type="region of interest" description="Disordered" evidence="11">
    <location>
        <begin position="353"/>
        <end position="418"/>
    </location>
</feature>
<dbReference type="KEGG" id="meso:BSQ44_20470"/>